<gene>
    <name evidence="1" type="ORF">J2S41_002705</name>
</gene>
<proteinExistence type="predicted"/>
<protein>
    <submittedName>
        <fullName evidence="1">Uncharacterized protein</fullName>
    </submittedName>
</protein>
<dbReference type="RefSeq" id="WP_310367516.1">
    <property type="nucleotide sequence ID" value="NZ_JAVDYB010000001.1"/>
</dbReference>
<accession>A0AAE3YNU9</accession>
<dbReference type="Proteomes" id="UP001183643">
    <property type="component" value="Unassembled WGS sequence"/>
</dbReference>
<evidence type="ECO:0000313" key="2">
    <source>
        <dbReference type="Proteomes" id="UP001183643"/>
    </source>
</evidence>
<reference evidence="1" key="1">
    <citation type="submission" date="2023-07" db="EMBL/GenBank/DDBJ databases">
        <title>Sequencing the genomes of 1000 actinobacteria strains.</title>
        <authorList>
            <person name="Klenk H.-P."/>
        </authorList>
    </citation>
    <scope>NUCLEOTIDE SEQUENCE</scope>
    <source>
        <strain evidence="1">DSM 44707</strain>
    </source>
</reference>
<name>A0AAE3YNU9_9ACTN</name>
<comment type="caution">
    <text evidence="1">The sequence shown here is derived from an EMBL/GenBank/DDBJ whole genome shotgun (WGS) entry which is preliminary data.</text>
</comment>
<evidence type="ECO:0000313" key="1">
    <source>
        <dbReference type="EMBL" id="MDR7275927.1"/>
    </source>
</evidence>
<keyword evidence="2" id="KW-1185">Reference proteome</keyword>
<organism evidence="1 2">
    <name type="scientific">Catenuloplanes atrovinosus</name>
    <dbReference type="NCBI Taxonomy" id="137266"/>
    <lineage>
        <taxon>Bacteria</taxon>
        <taxon>Bacillati</taxon>
        <taxon>Actinomycetota</taxon>
        <taxon>Actinomycetes</taxon>
        <taxon>Micromonosporales</taxon>
        <taxon>Micromonosporaceae</taxon>
        <taxon>Catenuloplanes</taxon>
    </lineage>
</organism>
<dbReference type="AlphaFoldDB" id="A0AAE3YNU9"/>
<dbReference type="EMBL" id="JAVDYB010000001">
    <property type="protein sequence ID" value="MDR7275927.1"/>
    <property type="molecule type" value="Genomic_DNA"/>
</dbReference>
<sequence>MRPRLIAEAARADVGVASAVRTGGGWLTIDRPRGVVRILDPLLRPVAEMPARGHVTADATRTAHTHDDTITVTDLRGRVLWQHAEAGVTACHLDRRDRLWWLHHAGTGPPTMLSAADAQTGRALGTTSLGAAYGDVCWHDDPAGRWIGIALTPSDPGAHRVSMIVRLAGGTLTVTPLAETSMTGFARSGGRILCMPRWRLQVRDTVTGRPVTTRTADRLGLGERARLTGAFFAVTDDLAMSAVRVDHHAEEETHVLLSVQTLQPRSVIRYPHPAAQAGPYRSGEPGTWLTVSADALHVWRVDGPLDLDPLPGQLVLF</sequence>